<dbReference type="AlphaFoldDB" id="A0A5N5CWH7"/>
<feature type="region of interest" description="Disordered" evidence="1">
    <location>
        <begin position="340"/>
        <end position="360"/>
    </location>
</feature>
<evidence type="ECO:0000259" key="2">
    <source>
        <dbReference type="Pfam" id="PF24476"/>
    </source>
</evidence>
<evidence type="ECO:0000313" key="3">
    <source>
        <dbReference type="EMBL" id="KAB2569715.1"/>
    </source>
</evidence>
<dbReference type="PANTHER" id="PTHR35186">
    <property type="entry name" value="ANK_REP_REGION DOMAIN-CONTAINING PROTEIN"/>
    <property type="match status" value="1"/>
</dbReference>
<feature type="domain" description="DUF7580" evidence="2">
    <location>
        <begin position="261"/>
        <end position="457"/>
    </location>
</feature>
<keyword evidence="4" id="KW-1185">Reference proteome</keyword>
<sequence>MSGLEVAGLAVGVVLPIVVEAIKAYSSTRKKIKTYRGYSNELHRLYRRLDVQRQNFLNECQLILREVVDDPEDMVDNVNHYAWRDRQLGQRLEERLLKNCESCVWIVENIQERLASIDEELGRFDVLRAEKLQNEPMKNTIRRVRKQVCIAFRKAELENQLQALKDLNADLMQIRSYLSEFKAQQREALGTISEAAGSTLTNLGLGNDICRHLQENVCEPRDGSEHCDHCLGYLELPQQSKHLFYCPGTPRIPSQPATQPRRASSMSVADVLQCLPAEQFELDQQLHLAHRLAVATLQFNSTPWLCDSWRTEDVFVLASNQPNMSTSILQTLHFQASCPTDIDERATPPKPNSPTSPTESPLELLYGIRNAPLFSLGVALLEVSQQRPLHFRGVNPENEVIAVRRLARGSMRLGPRYKEIVRRCLECDFGYGNDLGKSDLQSAVYGQVVCQLEEMMKKICLD</sequence>
<gene>
    <name evidence="3" type="ORF">DBV05_g11614</name>
</gene>
<evidence type="ECO:0000256" key="1">
    <source>
        <dbReference type="SAM" id="MobiDB-lite"/>
    </source>
</evidence>
<dbReference type="Proteomes" id="UP000325902">
    <property type="component" value="Unassembled WGS sequence"/>
</dbReference>
<accession>A0A5N5CWH7</accession>
<organism evidence="3 4">
    <name type="scientific">Lasiodiplodia theobromae</name>
    <dbReference type="NCBI Taxonomy" id="45133"/>
    <lineage>
        <taxon>Eukaryota</taxon>
        <taxon>Fungi</taxon>
        <taxon>Dikarya</taxon>
        <taxon>Ascomycota</taxon>
        <taxon>Pezizomycotina</taxon>
        <taxon>Dothideomycetes</taxon>
        <taxon>Dothideomycetes incertae sedis</taxon>
        <taxon>Botryosphaeriales</taxon>
        <taxon>Botryosphaeriaceae</taxon>
        <taxon>Lasiodiplodia</taxon>
    </lineage>
</organism>
<dbReference type="Pfam" id="PF24476">
    <property type="entry name" value="DUF7580"/>
    <property type="match status" value="1"/>
</dbReference>
<proteinExistence type="predicted"/>
<comment type="caution">
    <text evidence="3">The sequence shown here is derived from an EMBL/GenBank/DDBJ whole genome shotgun (WGS) entry which is preliminary data.</text>
</comment>
<reference evidence="3 4" key="1">
    <citation type="journal article" date="2019" name="Sci. Rep.">
        <title>A multi-omics analysis of the grapevine pathogen Lasiodiplodia theobromae reveals that temperature affects the expression of virulence- and pathogenicity-related genes.</title>
        <authorList>
            <person name="Felix C."/>
            <person name="Meneses R."/>
            <person name="Goncalves M.F.M."/>
            <person name="Tilleman L."/>
            <person name="Duarte A.S."/>
            <person name="Jorrin-Novo J.V."/>
            <person name="Van de Peer Y."/>
            <person name="Deforce D."/>
            <person name="Van Nieuwerburgh F."/>
            <person name="Esteves A.C."/>
            <person name="Alves A."/>
        </authorList>
    </citation>
    <scope>NUCLEOTIDE SEQUENCE [LARGE SCALE GENOMIC DNA]</scope>
    <source>
        <strain evidence="3 4">LA-SOL3</strain>
    </source>
</reference>
<dbReference type="InterPro" id="IPR056002">
    <property type="entry name" value="DUF7580"/>
</dbReference>
<dbReference type="PANTHER" id="PTHR35186:SF4">
    <property type="entry name" value="PRION-INHIBITION AND PROPAGATION HELO DOMAIN-CONTAINING PROTEIN"/>
    <property type="match status" value="1"/>
</dbReference>
<evidence type="ECO:0000313" key="4">
    <source>
        <dbReference type="Proteomes" id="UP000325902"/>
    </source>
</evidence>
<dbReference type="EMBL" id="VCHE01000173">
    <property type="protein sequence ID" value="KAB2569715.1"/>
    <property type="molecule type" value="Genomic_DNA"/>
</dbReference>
<protein>
    <recommendedName>
        <fullName evidence="2">DUF7580 domain-containing protein</fullName>
    </recommendedName>
</protein>
<name>A0A5N5CWH7_9PEZI</name>
<dbReference type="OrthoDB" id="5331891at2759"/>